<feature type="compositionally biased region" description="Low complexity" evidence="3">
    <location>
        <begin position="321"/>
        <end position="335"/>
    </location>
</feature>
<dbReference type="InterPro" id="IPR032691">
    <property type="entry name" value="Mon2/Sec7/BIG1-like_HUS"/>
</dbReference>
<dbReference type="OrthoDB" id="18431at2759"/>
<evidence type="ECO:0000259" key="5">
    <source>
        <dbReference type="Pfam" id="PF16213"/>
    </source>
</evidence>
<feature type="compositionally biased region" description="Basic and acidic residues" evidence="3">
    <location>
        <begin position="285"/>
        <end position="297"/>
    </location>
</feature>
<protein>
    <submittedName>
        <fullName evidence="6">Guanine nucleotide exchange factor in Golgi transport N-terminal-domain-containing protein</fullName>
    </submittedName>
</protein>
<dbReference type="AlphaFoldDB" id="A0A4P9WK67"/>
<dbReference type="Pfam" id="PF12783">
    <property type="entry name" value="Sec7-like_HUS"/>
    <property type="match status" value="1"/>
</dbReference>
<dbReference type="Proteomes" id="UP000269721">
    <property type="component" value="Unassembled WGS sequence"/>
</dbReference>
<evidence type="ECO:0000256" key="3">
    <source>
        <dbReference type="SAM" id="MobiDB-lite"/>
    </source>
</evidence>
<feature type="compositionally biased region" description="Pro residues" evidence="3">
    <location>
        <begin position="463"/>
        <end position="480"/>
    </location>
</feature>
<dbReference type="InterPro" id="IPR032629">
    <property type="entry name" value="DCB_dom"/>
</dbReference>
<feature type="compositionally biased region" description="Low complexity" evidence="3">
    <location>
        <begin position="347"/>
        <end position="361"/>
    </location>
</feature>
<dbReference type="GO" id="GO:0015031">
    <property type="term" value="P:protein transport"/>
    <property type="evidence" value="ECO:0007669"/>
    <property type="project" value="UniProtKB-KW"/>
</dbReference>
<evidence type="ECO:0000313" key="7">
    <source>
        <dbReference type="Proteomes" id="UP000269721"/>
    </source>
</evidence>
<gene>
    <name evidence="6" type="ORF">BDK51DRAFT_31458</name>
</gene>
<keyword evidence="2" id="KW-0653">Protein transport</keyword>
<dbReference type="GO" id="GO:0005794">
    <property type="term" value="C:Golgi apparatus"/>
    <property type="evidence" value="ECO:0007669"/>
    <property type="project" value="UniProtKB-ARBA"/>
</dbReference>
<evidence type="ECO:0000256" key="2">
    <source>
        <dbReference type="ARBA" id="ARBA00022927"/>
    </source>
</evidence>
<sequence>MAATVLRTCLERLLLEAARQKDVRDAVSVALESYSDEEDTVKFAGGDVDAISADTYWAPFKLACHISQPSKLREAALGCLQKLIAHQVLRGALPLPAASPASLATASPLPRPSSASSPAGIENDLANLDTSAPAPAPTSPDGPTSPPSAGIVITPRSSSLVPDATQPTATPQPAFPPTPFLIDEIIHTVCVSFVPTQVDESVQLQVLKVLLTAVTSTACEVHEVSLLKVVQTCANIHLVSKTQTNQMTAKASLTQMVNLIFTKMERYTEVMASSAEAGGGDEEEKASVVDAVRRSGEEGSAEGPDTTVIVDGSLDGESAPGSAEGTAEAAVAGGANEEKAVESESQVEPVVAETEPVADVESVADAQPAIDTDPAAQPATETEASPAISDESVAPAPEPATYSDLSVPAAPPKHIPVRSMFDDDDGLASPPAEAASDVEELEPAGEPNGHPTSPPAAAAPDAPAAPPPPRLMPPTAPPGNNPYDPTISYYNQLLRKDVFLVFRLLCRLSVQTDTPTPSTASTTFNAASVTAAASQPMDEISQHATKARTLALELILSVLTNSGPVLQTDDLYIGLVKQNLCLSISRNGIATNPMLFELSLSIFLMVIRFYRAKLKSEVEVLLNTIYLHILEMPNSTYKQKSMMLQGLLKICENPQ</sequence>
<keyword evidence="1" id="KW-0813">Transport</keyword>
<name>A0A4P9WK67_9FUNG</name>
<feature type="domain" description="Mon2/Sec7/BIG1-like dimerisation and cyclophilin-binding" evidence="5">
    <location>
        <begin position="182"/>
        <end position="265"/>
    </location>
</feature>
<evidence type="ECO:0000313" key="6">
    <source>
        <dbReference type="EMBL" id="RKO92495.1"/>
    </source>
</evidence>
<evidence type="ECO:0000256" key="1">
    <source>
        <dbReference type="ARBA" id="ARBA00022448"/>
    </source>
</evidence>
<evidence type="ECO:0000259" key="4">
    <source>
        <dbReference type="Pfam" id="PF12783"/>
    </source>
</evidence>
<proteinExistence type="predicted"/>
<dbReference type="Pfam" id="PF16213">
    <property type="entry name" value="DCB"/>
    <property type="match status" value="1"/>
</dbReference>
<feature type="domain" description="Mon2/Sec7/BIG1-like HUS" evidence="4">
    <location>
        <begin position="495"/>
        <end position="655"/>
    </location>
</feature>
<dbReference type="EMBL" id="KZ994614">
    <property type="protein sequence ID" value="RKO92495.1"/>
    <property type="molecule type" value="Genomic_DNA"/>
</dbReference>
<reference evidence="7" key="1">
    <citation type="journal article" date="2018" name="Nat. Microbiol.">
        <title>Leveraging single-cell genomics to expand the fungal tree of life.</title>
        <authorList>
            <person name="Ahrendt S.R."/>
            <person name="Quandt C.A."/>
            <person name="Ciobanu D."/>
            <person name="Clum A."/>
            <person name="Salamov A."/>
            <person name="Andreopoulos B."/>
            <person name="Cheng J.F."/>
            <person name="Woyke T."/>
            <person name="Pelin A."/>
            <person name="Henrissat B."/>
            <person name="Reynolds N.K."/>
            <person name="Benny G.L."/>
            <person name="Smith M.E."/>
            <person name="James T.Y."/>
            <person name="Grigoriev I.V."/>
        </authorList>
    </citation>
    <scope>NUCLEOTIDE SEQUENCE [LARGE SCALE GENOMIC DNA]</scope>
</reference>
<organism evidence="6 7">
    <name type="scientific">Blyttiomyces helicus</name>
    <dbReference type="NCBI Taxonomy" id="388810"/>
    <lineage>
        <taxon>Eukaryota</taxon>
        <taxon>Fungi</taxon>
        <taxon>Fungi incertae sedis</taxon>
        <taxon>Chytridiomycota</taxon>
        <taxon>Chytridiomycota incertae sedis</taxon>
        <taxon>Chytridiomycetes</taxon>
        <taxon>Chytridiomycetes incertae sedis</taxon>
        <taxon>Blyttiomyces</taxon>
    </lineage>
</organism>
<dbReference type="PANTHER" id="PTHR10663">
    <property type="entry name" value="GUANYL-NUCLEOTIDE EXCHANGE FACTOR"/>
    <property type="match status" value="1"/>
</dbReference>
<feature type="region of interest" description="Disordered" evidence="3">
    <location>
        <begin position="272"/>
        <end position="480"/>
    </location>
</feature>
<feature type="compositionally biased region" description="Pro residues" evidence="3">
    <location>
        <begin position="134"/>
        <end position="146"/>
    </location>
</feature>
<feature type="non-terminal residue" evidence="6">
    <location>
        <position position="655"/>
    </location>
</feature>
<feature type="compositionally biased region" description="Low complexity" evidence="3">
    <location>
        <begin position="100"/>
        <end position="119"/>
    </location>
</feature>
<keyword evidence="7" id="KW-1185">Reference proteome</keyword>
<dbReference type="PANTHER" id="PTHR10663:SF375">
    <property type="entry name" value="LD29171P"/>
    <property type="match status" value="1"/>
</dbReference>
<accession>A0A4P9WK67</accession>
<feature type="region of interest" description="Disordered" evidence="3">
    <location>
        <begin position="100"/>
        <end position="155"/>
    </location>
</feature>